<dbReference type="RefSeq" id="WP_177105158.1">
    <property type="nucleotide sequence ID" value="NZ_JACAOS010000012.1"/>
</dbReference>
<name>A0A7Y7XGT2_9PSED</name>
<sequence>MIEPWEKSQTPELKKLVQKLKDHSVSNPDDNPNLTGEEFLSTTDETSRDLIREIAEVGAVVLFDREGRRQGQSAAAMRRAGYTVSEVGDPHDENDRYKTTLQITTNHGVLTFVAPLLGR</sequence>
<evidence type="ECO:0000256" key="1">
    <source>
        <dbReference type="SAM" id="MobiDB-lite"/>
    </source>
</evidence>
<dbReference type="Proteomes" id="UP000539985">
    <property type="component" value="Unassembled WGS sequence"/>
</dbReference>
<proteinExistence type="predicted"/>
<protein>
    <submittedName>
        <fullName evidence="2">Uncharacterized protein</fullName>
    </submittedName>
</protein>
<reference evidence="2 3" key="1">
    <citation type="submission" date="2020-04" db="EMBL/GenBank/DDBJ databases">
        <title>Molecular characterization of pseudomonads from Agaricus bisporus reveal novel blotch 2 pathogens in Western Europe.</title>
        <authorList>
            <person name="Taparia T."/>
            <person name="Krijger M."/>
            <person name="Haynes E."/>
            <person name="Elpinstone J.G."/>
            <person name="Noble R."/>
            <person name="Van Der Wolf J."/>
        </authorList>
    </citation>
    <scope>NUCLEOTIDE SEQUENCE [LARGE SCALE GENOMIC DNA]</scope>
    <source>
        <strain evidence="2 3">H7001</strain>
    </source>
</reference>
<gene>
    <name evidence="2" type="ORF">HX882_27185</name>
</gene>
<evidence type="ECO:0000313" key="3">
    <source>
        <dbReference type="Proteomes" id="UP000539985"/>
    </source>
</evidence>
<organism evidence="2 3">
    <name type="scientific">Pseudomonas gingeri</name>
    <dbReference type="NCBI Taxonomy" id="117681"/>
    <lineage>
        <taxon>Bacteria</taxon>
        <taxon>Pseudomonadati</taxon>
        <taxon>Pseudomonadota</taxon>
        <taxon>Gammaproteobacteria</taxon>
        <taxon>Pseudomonadales</taxon>
        <taxon>Pseudomonadaceae</taxon>
        <taxon>Pseudomonas</taxon>
    </lineage>
</organism>
<feature type="compositionally biased region" description="Polar residues" evidence="1">
    <location>
        <begin position="25"/>
        <end position="38"/>
    </location>
</feature>
<accession>A0A7Y7XGT2</accession>
<feature type="compositionally biased region" description="Basic and acidic residues" evidence="1">
    <location>
        <begin position="12"/>
        <end position="24"/>
    </location>
</feature>
<feature type="region of interest" description="Disordered" evidence="1">
    <location>
        <begin position="1"/>
        <end position="38"/>
    </location>
</feature>
<dbReference type="AlphaFoldDB" id="A0A7Y7XGT2"/>
<evidence type="ECO:0000313" key="2">
    <source>
        <dbReference type="EMBL" id="NWB99575.1"/>
    </source>
</evidence>
<dbReference type="EMBL" id="JACAQB010000024">
    <property type="protein sequence ID" value="NWB99575.1"/>
    <property type="molecule type" value="Genomic_DNA"/>
</dbReference>
<comment type="caution">
    <text evidence="2">The sequence shown here is derived from an EMBL/GenBank/DDBJ whole genome shotgun (WGS) entry which is preliminary data.</text>
</comment>